<dbReference type="Pfam" id="PF11175">
    <property type="entry name" value="DUF2961"/>
    <property type="match status" value="1"/>
</dbReference>
<protein>
    <submittedName>
        <fullName evidence="1">DUF2961 domain-containing protein</fullName>
    </submittedName>
</protein>
<evidence type="ECO:0000313" key="2">
    <source>
        <dbReference type="Proteomes" id="UP000460318"/>
    </source>
</evidence>
<organism evidence="1 2">
    <name type="scientific">Paenibacillus dendrobii</name>
    <dbReference type="NCBI Taxonomy" id="2691084"/>
    <lineage>
        <taxon>Bacteria</taxon>
        <taxon>Bacillati</taxon>
        <taxon>Bacillota</taxon>
        <taxon>Bacilli</taxon>
        <taxon>Bacillales</taxon>
        <taxon>Paenibacillaceae</taxon>
        <taxon>Paenibacillus</taxon>
    </lineage>
</organism>
<dbReference type="Proteomes" id="UP000460318">
    <property type="component" value="Unassembled WGS sequence"/>
</dbReference>
<evidence type="ECO:0000313" key="1">
    <source>
        <dbReference type="EMBL" id="MWV43751.1"/>
    </source>
</evidence>
<reference evidence="1 2" key="1">
    <citation type="submission" date="2019-12" db="EMBL/GenBank/DDBJ databases">
        <title>Paenibacillus sp. nov., an endophytic bacterium isolated from the stem of Dendrobium.</title>
        <authorList>
            <person name="Zhao R."/>
        </authorList>
    </citation>
    <scope>NUCLEOTIDE SEQUENCE [LARGE SCALE GENOMIC DNA]</scope>
    <source>
        <strain evidence="1 2">HJL G12</strain>
    </source>
</reference>
<keyword evidence="2" id="KW-1185">Reference proteome</keyword>
<proteinExistence type="predicted"/>
<dbReference type="AlphaFoldDB" id="A0A7X3IHU4"/>
<sequence length="62" mass="7429">MNKHEMYTYWYMPFTEVARIEIENDGAEACETPGDIRYTLSTKSDTDELLRIQENWYCDDLI</sequence>
<dbReference type="EMBL" id="WUBI01000001">
    <property type="protein sequence ID" value="MWV43751.1"/>
    <property type="molecule type" value="Genomic_DNA"/>
</dbReference>
<gene>
    <name evidence="1" type="ORF">GRF59_08880</name>
</gene>
<comment type="caution">
    <text evidence="1">The sequence shown here is derived from an EMBL/GenBank/DDBJ whole genome shotgun (WGS) entry which is preliminary data.</text>
</comment>
<dbReference type="RefSeq" id="WP_160497223.1">
    <property type="nucleotide sequence ID" value="NZ_WUBI01000001.1"/>
</dbReference>
<name>A0A7X3IHU4_9BACL</name>
<accession>A0A7X3IHU4</accession>
<dbReference type="InterPro" id="IPR021345">
    <property type="entry name" value="DUF2961"/>
</dbReference>
<dbReference type="Gene3D" id="2.60.120.1390">
    <property type="match status" value="1"/>
</dbReference>